<dbReference type="EMBL" id="CAFBLP010000127">
    <property type="protein sequence ID" value="CAB4893600.1"/>
    <property type="molecule type" value="Genomic_DNA"/>
</dbReference>
<feature type="domain" description="SnoaL-like" evidence="1">
    <location>
        <begin position="4"/>
        <end position="127"/>
    </location>
</feature>
<dbReference type="Pfam" id="PF13577">
    <property type="entry name" value="SnoaL_4"/>
    <property type="match status" value="1"/>
</dbReference>
<reference evidence="2" key="1">
    <citation type="submission" date="2020-05" db="EMBL/GenBank/DDBJ databases">
        <authorList>
            <person name="Chiriac C."/>
            <person name="Salcher M."/>
            <person name="Ghai R."/>
            <person name="Kavagutti S V."/>
        </authorList>
    </citation>
    <scope>NUCLEOTIDE SEQUENCE</scope>
</reference>
<sequence>MNPREGIERLLYAYSDTIDRGDFEATAAMFGDEGLYGLVGSGAAKGAVQILATLRGSVQVYDGVPRTRHIVTNVVIDVDDGAVTGRARSYVQVVHQAPDGPLAPIVAGTYHDHVHVVDGVWQFAERRMHIELTGNLSTHLNTSPF</sequence>
<evidence type="ECO:0000259" key="1">
    <source>
        <dbReference type="Pfam" id="PF13577"/>
    </source>
</evidence>
<organism evidence="2">
    <name type="scientific">freshwater metagenome</name>
    <dbReference type="NCBI Taxonomy" id="449393"/>
    <lineage>
        <taxon>unclassified sequences</taxon>
        <taxon>metagenomes</taxon>
        <taxon>ecological metagenomes</taxon>
    </lineage>
</organism>
<protein>
    <submittedName>
        <fullName evidence="2">Unannotated protein</fullName>
    </submittedName>
</protein>
<evidence type="ECO:0000313" key="2">
    <source>
        <dbReference type="EMBL" id="CAB4893600.1"/>
    </source>
</evidence>
<dbReference type="SUPFAM" id="SSF54427">
    <property type="entry name" value="NTF2-like"/>
    <property type="match status" value="1"/>
</dbReference>
<proteinExistence type="predicted"/>
<dbReference type="InterPro" id="IPR037401">
    <property type="entry name" value="SnoaL-like"/>
</dbReference>
<name>A0A6J7FL77_9ZZZZ</name>
<dbReference type="Gene3D" id="3.10.450.50">
    <property type="match status" value="1"/>
</dbReference>
<dbReference type="AlphaFoldDB" id="A0A6J7FL77"/>
<accession>A0A6J7FL77</accession>
<dbReference type="InterPro" id="IPR032710">
    <property type="entry name" value="NTF2-like_dom_sf"/>
</dbReference>
<gene>
    <name evidence="2" type="ORF">UFOPK3376_03022</name>
</gene>